<evidence type="ECO:0000313" key="12">
    <source>
        <dbReference type="EMBL" id="KXK09521.1"/>
    </source>
</evidence>
<dbReference type="AlphaFoldDB" id="A0A136KJA7"/>
<sequence>MIKMPAINLDDYGGANAFSWTHEYLQNYLTNGKHRIIKRPLLKNAFSQIHRSDFVPKEFEAFSNEDRELDIGYGEVINKPTVIAEMLELLSIKLGGKYLDIGTGSGYVAALLGMSVGDDGIVYSLERIQFLADIARINLSKYPDLQNVKILFRDGSNGFSDYAPYDGIHIATAFDDVPKQILVQLKIGGKLVMPTTFNDIRLYERIGEDDFEETVIEGYKFDPMKRGVE</sequence>
<dbReference type="GO" id="GO:0005737">
    <property type="term" value="C:cytoplasm"/>
    <property type="evidence" value="ECO:0007669"/>
    <property type="project" value="UniProtKB-SubCell"/>
</dbReference>
<evidence type="ECO:0000256" key="2">
    <source>
        <dbReference type="ARBA" id="ARBA00005369"/>
    </source>
</evidence>
<organism evidence="12 13">
    <name type="scientific">candidate division WS6 bacterium OLB21</name>
    <dbReference type="NCBI Taxonomy" id="1617427"/>
    <lineage>
        <taxon>Bacteria</taxon>
        <taxon>Candidatus Dojkabacteria</taxon>
    </lineage>
</organism>
<dbReference type="Pfam" id="PF01135">
    <property type="entry name" value="PCMT"/>
    <property type="match status" value="1"/>
</dbReference>
<keyword evidence="5" id="KW-0963">Cytoplasm</keyword>
<evidence type="ECO:0000256" key="1">
    <source>
        <dbReference type="ARBA" id="ARBA00004496"/>
    </source>
</evidence>
<evidence type="ECO:0000256" key="10">
    <source>
        <dbReference type="ARBA" id="ARBA00031323"/>
    </source>
</evidence>
<evidence type="ECO:0000256" key="5">
    <source>
        <dbReference type="ARBA" id="ARBA00022490"/>
    </source>
</evidence>
<dbReference type="Proteomes" id="UP000070449">
    <property type="component" value="Unassembled WGS sequence"/>
</dbReference>
<dbReference type="PANTHER" id="PTHR11579">
    <property type="entry name" value="PROTEIN-L-ISOASPARTATE O-METHYLTRANSFERASE"/>
    <property type="match status" value="1"/>
</dbReference>
<dbReference type="SUPFAM" id="SSF53335">
    <property type="entry name" value="S-adenosyl-L-methionine-dependent methyltransferases"/>
    <property type="match status" value="1"/>
</dbReference>
<dbReference type="PANTHER" id="PTHR11579:SF0">
    <property type="entry name" value="PROTEIN-L-ISOASPARTATE(D-ASPARTATE) O-METHYLTRANSFERASE"/>
    <property type="match status" value="1"/>
</dbReference>
<dbReference type="InterPro" id="IPR000682">
    <property type="entry name" value="PCMT"/>
</dbReference>
<dbReference type="EC" id="2.1.1.77" evidence="3"/>
<evidence type="ECO:0000256" key="3">
    <source>
        <dbReference type="ARBA" id="ARBA00011890"/>
    </source>
</evidence>
<proteinExistence type="inferred from homology"/>
<comment type="subcellular location">
    <subcellularLocation>
        <location evidence="1">Cytoplasm</location>
    </subcellularLocation>
</comment>
<accession>A0A136KJA7</accession>
<evidence type="ECO:0000256" key="4">
    <source>
        <dbReference type="ARBA" id="ARBA00013346"/>
    </source>
</evidence>
<dbReference type="Gene3D" id="3.40.50.150">
    <property type="entry name" value="Vaccinia Virus protein VP39"/>
    <property type="match status" value="1"/>
</dbReference>
<dbReference type="STRING" id="1617427.UZ20_WS6002000467"/>
<evidence type="ECO:0000256" key="11">
    <source>
        <dbReference type="ARBA" id="ARBA00031350"/>
    </source>
</evidence>
<name>A0A136KJA7_9BACT</name>
<keyword evidence="8" id="KW-0949">S-adenosyl-L-methionine</keyword>
<protein>
    <recommendedName>
        <fullName evidence="4">Protein-L-isoaspartate O-methyltransferase</fullName>
        <ecNumber evidence="3">2.1.1.77</ecNumber>
    </recommendedName>
    <alternativeName>
        <fullName evidence="11">L-isoaspartyl protein carboxyl methyltransferase</fullName>
    </alternativeName>
    <alternativeName>
        <fullName evidence="9">Protein L-isoaspartyl methyltransferase</fullName>
    </alternativeName>
    <alternativeName>
        <fullName evidence="10">Protein-beta-aspartate methyltransferase</fullName>
    </alternativeName>
</protein>
<comment type="similarity">
    <text evidence="2">Belongs to the methyltransferase superfamily. L-isoaspartyl/D-aspartyl protein methyltransferase family.</text>
</comment>
<reference evidence="12 13" key="1">
    <citation type="submission" date="2015-02" db="EMBL/GenBank/DDBJ databases">
        <title>Improved understanding of the partial-nitritation anammox process through 23 genomes representing the majority of the microbial community.</title>
        <authorList>
            <person name="Speth D.R."/>
            <person name="In T Zandt M."/>
            <person name="Guerrero Cruz S."/>
            <person name="Jetten M.S."/>
            <person name="Dutilh B.E."/>
        </authorList>
    </citation>
    <scope>NUCLEOTIDE SEQUENCE [LARGE SCALE GENOMIC DNA]</scope>
    <source>
        <strain evidence="12">OLB21</strain>
    </source>
</reference>
<gene>
    <name evidence="12" type="primary">pcm</name>
    <name evidence="12" type="ORF">UZ20_WS6002000467</name>
</gene>
<keyword evidence="7 12" id="KW-0808">Transferase</keyword>
<dbReference type="GO" id="GO:0004719">
    <property type="term" value="F:protein-L-isoaspartate (D-aspartate) O-methyltransferase activity"/>
    <property type="evidence" value="ECO:0007669"/>
    <property type="project" value="UniProtKB-EC"/>
</dbReference>
<dbReference type="GO" id="GO:0032259">
    <property type="term" value="P:methylation"/>
    <property type="evidence" value="ECO:0007669"/>
    <property type="project" value="UniProtKB-KW"/>
</dbReference>
<evidence type="ECO:0000256" key="6">
    <source>
        <dbReference type="ARBA" id="ARBA00022603"/>
    </source>
</evidence>
<dbReference type="EMBL" id="JYPD01000016">
    <property type="protein sequence ID" value="KXK09521.1"/>
    <property type="molecule type" value="Genomic_DNA"/>
</dbReference>
<comment type="caution">
    <text evidence="12">The sequence shown here is derived from an EMBL/GenBank/DDBJ whole genome shotgun (WGS) entry which is preliminary data.</text>
</comment>
<evidence type="ECO:0000313" key="13">
    <source>
        <dbReference type="Proteomes" id="UP000070449"/>
    </source>
</evidence>
<keyword evidence="6 12" id="KW-0489">Methyltransferase</keyword>
<evidence type="ECO:0000256" key="9">
    <source>
        <dbReference type="ARBA" id="ARBA00030757"/>
    </source>
</evidence>
<evidence type="ECO:0000256" key="7">
    <source>
        <dbReference type="ARBA" id="ARBA00022679"/>
    </source>
</evidence>
<dbReference type="InterPro" id="IPR029063">
    <property type="entry name" value="SAM-dependent_MTases_sf"/>
</dbReference>
<evidence type="ECO:0000256" key="8">
    <source>
        <dbReference type="ARBA" id="ARBA00022691"/>
    </source>
</evidence>